<evidence type="ECO:0000256" key="1">
    <source>
        <dbReference type="ARBA" id="ARBA00004613"/>
    </source>
</evidence>
<keyword evidence="5" id="KW-0720">Serine protease</keyword>
<evidence type="ECO:0000313" key="8">
    <source>
        <dbReference type="Proteomes" id="UP000828390"/>
    </source>
</evidence>
<dbReference type="PANTHER" id="PTHR24264">
    <property type="entry name" value="TRYPSIN-RELATED"/>
    <property type="match status" value="1"/>
</dbReference>
<proteinExistence type="predicted"/>
<dbReference type="InterPro" id="IPR050127">
    <property type="entry name" value="Serine_Proteases_S1"/>
</dbReference>
<feature type="domain" description="Peptidase S1" evidence="6">
    <location>
        <begin position="1"/>
        <end position="66"/>
    </location>
</feature>
<evidence type="ECO:0000256" key="4">
    <source>
        <dbReference type="ARBA" id="ARBA00022801"/>
    </source>
</evidence>
<dbReference type="InterPro" id="IPR043504">
    <property type="entry name" value="Peptidase_S1_PA_chymotrypsin"/>
</dbReference>
<dbReference type="Pfam" id="PF00089">
    <property type="entry name" value="Trypsin"/>
    <property type="match status" value="1"/>
</dbReference>
<dbReference type="EMBL" id="JAIWYP010000007">
    <property type="protein sequence ID" value="KAH3792167.1"/>
    <property type="molecule type" value="Genomic_DNA"/>
</dbReference>
<gene>
    <name evidence="7" type="ORF">DPMN_145658</name>
</gene>
<dbReference type="SUPFAM" id="SSF50494">
    <property type="entry name" value="Trypsin-like serine proteases"/>
    <property type="match status" value="1"/>
</dbReference>
<dbReference type="PANTHER" id="PTHR24264:SF65">
    <property type="entry name" value="SRCR DOMAIN-CONTAINING PROTEIN"/>
    <property type="match status" value="1"/>
</dbReference>
<keyword evidence="4" id="KW-0378">Hydrolase</keyword>
<dbReference type="GO" id="GO:0004252">
    <property type="term" value="F:serine-type endopeptidase activity"/>
    <property type="evidence" value="ECO:0007669"/>
    <property type="project" value="InterPro"/>
</dbReference>
<comment type="subcellular location">
    <subcellularLocation>
        <location evidence="1">Secreted</location>
    </subcellularLocation>
</comment>
<keyword evidence="3" id="KW-0645">Protease</keyword>
<dbReference type="GO" id="GO:0006508">
    <property type="term" value="P:proteolysis"/>
    <property type="evidence" value="ECO:0007669"/>
    <property type="project" value="UniProtKB-KW"/>
</dbReference>
<evidence type="ECO:0000256" key="2">
    <source>
        <dbReference type="ARBA" id="ARBA00022525"/>
    </source>
</evidence>
<comment type="caution">
    <text evidence="7">The sequence shown here is derived from an EMBL/GenBank/DDBJ whole genome shotgun (WGS) entry which is preliminary data.</text>
</comment>
<keyword evidence="8" id="KW-1185">Reference proteome</keyword>
<dbReference type="InterPro" id="IPR001254">
    <property type="entry name" value="Trypsin_dom"/>
</dbReference>
<protein>
    <recommendedName>
        <fullName evidence="6">Peptidase S1 domain-containing protein</fullName>
    </recommendedName>
</protein>
<evidence type="ECO:0000256" key="5">
    <source>
        <dbReference type="ARBA" id="ARBA00022825"/>
    </source>
</evidence>
<dbReference type="PROSITE" id="PS50240">
    <property type="entry name" value="TRYPSIN_DOM"/>
    <property type="match status" value="1"/>
</dbReference>
<dbReference type="AlphaFoldDB" id="A0A9D4FAB7"/>
<dbReference type="Gene3D" id="2.40.10.10">
    <property type="entry name" value="Trypsin-like serine proteases"/>
    <property type="match status" value="1"/>
</dbReference>
<evidence type="ECO:0000259" key="6">
    <source>
        <dbReference type="PROSITE" id="PS50240"/>
    </source>
</evidence>
<dbReference type="GO" id="GO:0005615">
    <property type="term" value="C:extracellular space"/>
    <property type="evidence" value="ECO:0007669"/>
    <property type="project" value="TreeGrafter"/>
</dbReference>
<dbReference type="Proteomes" id="UP000828390">
    <property type="component" value="Unassembled WGS sequence"/>
</dbReference>
<dbReference type="InterPro" id="IPR009003">
    <property type="entry name" value="Peptidase_S1_PA"/>
</dbReference>
<evidence type="ECO:0000313" key="7">
    <source>
        <dbReference type="EMBL" id="KAH3792167.1"/>
    </source>
</evidence>
<evidence type="ECO:0000256" key="3">
    <source>
        <dbReference type="ARBA" id="ARBA00022670"/>
    </source>
</evidence>
<organism evidence="7 8">
    <name type="scientific">Dreissena polymorpha</name>
    <name type="common">Zebra mussel</name>
    <name type="synonym">Mytilus polymorpha</name>
    <dbReference type="NCBI Taxonomy" id="45954"/>
    <lineage>
        <taxon>Eukaryota</taxon>
        <taxon>Metazoa</taxon>
        <taxon>Spiralia</taxon>
        <taxon>Lophotrochozoa</taxon>
        <taxon>Mollusca</taxon>
        <taxon>Bivalvia</taxon>
        <taxon>Autobranchia</taxon>
        <taxon>Heteroconchia</taxon>
        <taxon>Euheterodonta</taxon>
        <taxon>Imparidentia</taxon>
        <taxon>Neoheterodontei</taxon>
        <taxon>Myida</taxon>
        <taxon>Dreissenoidea</taxon>
        <taxon>Dreissenidae</taxon>
        <taxon>Dreissena</taxon>
    </lineage>
</organism>
<name>A0A9D4FAB7_DREPO</name>
<reference evidence="7" key="2">
    <citation type="submission" date="2020-11" db="EMBL/GenBank/DDBJ databases">
        <authorList>
            <person name="McCartney M.A."/>
            <person name="Auch B."/>
            <person name="Kono T."/>
            <person name="Mallez S."/>
            <person name="Becker A."/>
            <person name="Gohl D.M."/>
            <person name="Silverstein K.A.T."/>
            <person name="Koren S."/>
            <person name="Bechman K.B."/>
            <person name="Herman A."/>
            <person name="Abrahante J.E."/>
            <person name="Garbe J."/>
        </authorList>
    </citation>
    <scope>NUCLEOTIDE SEQUENCE</scope>
    <source>
        <strain evidence="7">Duluth1</strain>
        <tissue evidence="7">Whole animal</tissue>
    </source>
</reference>
<reference evidence="7" key="1">
    <citation type="journal article" date="2019" name="bioRxiv">
        <title>The Genome of the Zebra Mussel, Dreissena polymorpha: A Resource for Invasive Species Research.</title>
        <authorList>
            <person name="McCartney M.A."/>
            <person name="Auch B."/>
            <person name="Kono T."/>
            <person name="Mallez S."/>
            <person name="Zhang Y."/>
            <person name="Obille A."/>
            <person name="Becker A."/>
            <person name="Abrahante J.E."/>
            <person name="Garbe J."/>
            <person name="Badalamenti J.P."/>
            <person name="Herman A."/>
            <person name="Mangelson H."/>
            <person name="Liachko I."/>
            <person name="Sullivan S."/>
            <person name="Sone E.D."/>
            <person name="Koren S."/>
            <person name="Silverstein K.A.T."/>
            <person name="Beckman K.B."/>
            <person name="Gohl D.M."/>
        </authorList>
    </citation>
    <scope>NUCLEOTIDE SEQUENCE</scope>
    <source>
        <strain evidence="7">Duluth1</strain>
        <tissue evidence="7">Whole animal</tissue>
    </source>
</reference>
<keyword evidence="2" id="KW-0964">Secreted</keyword>
<accession>A0A9D4FAB7</accession>
<sequence>MVCAGYMEGGINACSPDSGGSLVCRVEGLYYVMGVSSWGRRCALLDYPGVYAKVAAFQSWIETTIASYP</sequence>